<comment type="caution">
    <text evidence="1">The sequence shown here is derived from an EMBL/GenBank/DDBJ whole genome shotgun (WGS) entry which is preliminary data.</text>
</comment>
<name>A0ABV5UTQ2_9MICC</name>
<dbReference type="Proteomes" id="UP001589536">
    <property type="component" value="Unassembled WGS sequence"/>
</dbReference>
<evidence type="ECO:0000313" key="2">
    <source>
        <dbReference type="Proteomes" id="UP001589536"/>
    </source>
</evidence>
<keyword evidence="2" id="KW-1185">Reference proteome</keyword>
<evidence type="ECO:0000313" key="1">
    <source>
        <dbReference type="EMBL" id="MFB9715552.1"/>
    </source>
</evidence>
<gene>
    <name evidence="1" type="ORF">ACFFPI_15730</name>
</gene>
<dbReference type="EMBL" id="JBHMBH010000032">
    <property type="protein sequence ID" value="MFB9715552.1"/>
    <property type="molecule type" value="Genomic_DNA"/>
</dbReference>
<sequence length="87" mass="9567">MSAYDGHNQHIPSAAHAVACQFDGVPGMVSWLESDVHRVAENIFQLPAELLRRPGSIPVLSGLKIMTIYAKVLAEVIAAPDLRWFEL</sequence>
<protein>
    <submittedName>
        <fullName evidence="1">Uncharacterized protein</fullName>
    </submittedName>
</protein>
<dbReference type="RefSeq" id="WP_345045410.1">
    <property type="nucleotide sequence ID" value="NZ_BAABED010000001.1"/>
</dbReference>
<reference evidence="1 2" key="1">
    <citation type="submission" date="2024-09" db="EMBL/GenBank/DDBJ databases">
        <authorList>
            <person name="Sun Q."/>
            <person name="Mori K."/>
        </authorList>
    </citation>
    <scope>NUCLEOTIDE SEQUENCE [LARGE SCALE GENOMIC DNA]</scope>
    <source>
        <strain evidence="1 2">JCM 13519</strain>
    </source>
</reference>
<accession>A0ABV5UTQ2</accession>
<organism evidence="1 2">
    <name type="scientific">Arthrobacter methylotrophus</name>
    <dbReference type="NCBI Taxonomy" id="121291"/>
    <lineage>
        <taxon>Bacteria</taxon>
        <taxon>Bacillati</taxon>
        <taxon>Actinomycetota</taxon>
        <taxon>Actinomycetes</taxon>
        <taxon>Micrococcales</taxon>
        <taxon>Micrococcaceae</taxon>
        <taxon>Arthrobacter</taxon>
    </lineage>
</organism>
<proteinExistence type="predicted"/>